<protein>
    <submittedName>
        <fullName evidence="1">Uncharacterized protein</fullName>
    </submittedName>
</protein>
<reference evidence="1" key="1">
    <citation type="journal article" date="2012" name="PLoS ONE">
        <title>Gene sets for utilization of primary and secondary nutrition supplies in the distal gut of endangered iberian lynx.</title>
        <authorList>
            <person name="Alcaide M."/>
            <person name="Messina E."/>
            <person name="Richter M."/>
            <person name="Bargiela R."/>
            <person name="Peplies J."/>
            <person name="Huws S.A."/>
            <person name="Newbold C.J."/>
            <person name="Golyshin P.N."/>
            <person name="Simon M.A."/>
            <person name="Lopez G."/>
            <person name="Yakimov M.M."/>
            <person name="Ferrer M."/>
        </authorList>
    </citation>
    <scope>NUCLEOTIDE SEQUENCE</scope>
</reference>
<organism evidence="1">
    <name type="scientific">gut metagenome</name>
    <dbReference type="NCBI Taxonomy" id="749906"/>
    <lineage>
        <taxon>unclassified sequences</taxon>
        <taxon>metagenomes</taxon>
        <taxon>organismal metagenomes</taxon>
    </lineage>
</organism>
<name>J9G493_9ZZZZ</name>
<dbReference type="AlphaFoldDB" id="J9G493"/>
<dbReference type="EMBL" id="AMCI01005181">
    <property type="protein sequence ID" value="EJW96627.1"/>
    <property type="molecule type" value="Genomic_DNA"/>
</dbReference>
<sequence>MCMTKGESRALLGYVILIFRDFLLHPIPVPRVSANCCWIISMIVIPF</sequence>
<accession>J9G493</accession>
<comment type="caution">
    <text evidence="1">The sequence shown here is derived from an EMBL/GenBank/DDBJ whole genome shotgun (WGS) entry which is preliminary data.</text>
</comment>
<proteinExistence type="predicted"/>
<gene>
    <name evidence="1" type="ORF">EVA_15265</name>
</gene>
<evidence type="ECO:0000313" key="1">
    <source>
        <dbReference type="EMBL" id="EJW96627.1"/>
    </source>
</evidence>